<proteinExistence type="predicted"/>
<gene>
    <name evidence="2" type="primary">ORF6</name>
</gene>
<dbReference type="InterPro" id="IPR023214">
    <property type="entry name" value="HAD_sf"/>
</dbReference>
<dbReference type="SMART" id="SM00577">
    <property type="entry name" value="CPDc"/>
    <property type="match status" value="1"/>
</dbReference>
<dbReference type="Proteomes" id="UP000317388">
    <property type="component" value="Segment"/>
</dbReference>
<dbReference type="InterPro" id="IPR050365">
    <property type="entry name" value="TIM50"/>
</dbReference>
<protein>
    <submittedName>
        <fullName evidence="2">NLI interacting factor-like phosphatase</fullName>
    </submittedName>
</protein>
<sequence>MRYVPCWNRALRTTTSCVANTPCRIIIRVSRAVMCRCVLCAPFSSTGATRLSRHETIALAIASKTMLTVLLDLDHTLIESVSTTKLKTANVQRGPGNVPTHGASAVRLAKDIARFEWHLIPGYVVCLRPHARAFIALLFAAGYRVGVWTAASAGYARDILALLHLDRMPLSYFMYDVHDQTGGKPLHTLFESNDMVVIVDDNETVKATQPHRCVQVPPFYVSTPEHDTALMEAASVIINDFQPSEQHQLQQQYK</sequence>
<evidence type="ECO:0000313" key="3">
    <source>
        <dbReference type="EMBL" id="AZQ20874.1"/>
    </source>
</evidence>
<feature type="domain" description="FCP1 homology" evidence="1">
    <location>
        <begin position="62"/>
        <end position="240"/>
    </location>
</feature>
<evidence type="ECO:0000313" key="2">
    <source>
        <dbReference type="EMBL" id="AZQ20754.1"/>
    </source>
</evidence>
<dbReference type="Gene3D" id="3.40.50.1000">
    <property type="entry name" value="HAD superfamily/HAD-like"/>
    <property type="match status" value="1"/>
</dbReference>
<evidence type="ECO:0000313" key="4">
    <source>
        <dbReference type="EMBL" id="AZQ20996.1"/>
    </source>
</evidence>
<dbReference type="EMBL" id="MK098186">
    <property type="protein sequence ID" value="AZQ20874.1"/>
    <property type="molecule type" value="Genomic_DNA"/>
</dbReference>
<name>A0A3Q9EFV1_ISKNV</name>
<dbReference type="Pfam" id="PF03031">
    <property type="entry name" value="NIF"/>
    <property type="match status" value="1"/>
</dbReference>
<reference evidence="2" key="1">
    <citation type="submission" date="2018-10" db="EMBL/GenBank/DDBJ databases">
        <title>Phylogenomic characterization of red seabream iridovirus from Florida pompano Trachinotus carolinus maricultured in the Caribbean Sea.</title>
        <authorList>
            <person name="Koda S.A."/>
            <person name="Subramaniam K."/>
            <person name="Pouder D.B."/>
            <person name="Yanong R.P."/>
            <person name="Frasca S.Jr."/>
            <person name="Waltzek T.B."/>
        </authorList>
    </citation>
    <scope>NUCLEOTIDE SEQUENCE [LARGE SCALE GENOMIC DNA]</scope>
    <source>
        <strain evidence="2">PIV2010</strain>
        <strain evidence="3">PIV2014a</strain>
        <strain evidence="4">PIV2016</strain>
    </source>
</reference>
<dbReference type="InterPro" id="IPR036412">
    <property type="entry name" value="HAD-like_sf"/>
</dbReference>
<evidence type="ECO:0000259" key="1">
    <source>
        <dbReference type="PROSITE" id="PS50969"/>
    </source>
</evidence>
<dbReference type="Proteomes" id="UP000319271">
    <property type="component" value="Segment"/>
</dbReference>
<accession>A0A3Q9EFV1</accession>
<organism evidence="2">
    <name type="scientific">Pompano iridovirus</name>
    <dbReference type="NCBI Taxonomy" id="2494350"/>
    <lineage>
        <taxon>Viruses</taxon>
        <taxon>Varidnaviria</taxon>
        <taxon>Bamfordvirae</taxon>
        <taxon>Nucleocytoviricota</taxon>
        <taxon>Megaviricetes</taxon>
        <taxon>Pimascovirales</taxon>
        <taxon>Pimascovirales incertae sedis</taxon>
        <taxon>Iridoviridae</taxon>
        <taxon>Alphairidovirinae</taxon>
        <taxon>Megalocytivirus</taxon>
        <taxon>Megalocytivirus pagrus1</taxon>
        <taxon>Infectious spleen and kidney necrosis virus</taxon>
    </lineage>
</organism>
<dbReference type="EMBL" id="MK098185">
    <property type="protein sequence ID" value="AZQ20754.1"/>
    <property type="molecule type" value="Genomic_DNA"/>
</dbReference>
<dbReference type="PROSITE" id="PS50969">
    <property type="entry name" value="FCP1"/>
    <property type="match status" value="1"/>
</dbReference>
<dbReference type="InterPro" id="IPR004274">
    <property type="entry name" value="FCP1_dom"/>
</dbReference>
<dbReference type="Proteomes" id="UP000319415">
    <property type="component" value="Segment"/>
</dbReference>
<dbReference type="PANTHER" id="PTHR12210">
    <property type="entry name" value="DULLARD PROTEIN PHOSPHATASE"/>
    <property type="match status" value="1"/>
</dbReference>
<dbReference type="SUPFAM" id="SSF56784">
    <property type="entry name" value="HAD-like"/>
    <property type="match status" value="1"/>
</dbReference>
<dbReference type="EMBL" id="MK098187">
    <property type="protein sequence ID" value="AZQ20996.1"/>
    <property type="molecule type" value="Genomic_DNA"/>
</dbReference>